<evidence type="ECO:0000313" key="1">
    <source>
        <dbReference type="EMBL" id="QOX63952.1"/>
    </source>
</evidence>
<protein>
    <submittedName>
        <fullName evidence="1">Flagellar biosynthesis protein</fullName>
    </submittedName>
</protein>
<keyword evidence="1" id="KW-0282">Flagellum</keyword>
<name>A0ACD1ABR9_9FIRM</name>
<proteinExistence type="predicted"/>
<reference evidence="1" key="1">
    <citation type="submission" date="2019-08" db="EMBL/GenBank/DDBJ databases">
        <title>Genome sequence of Clostridiales bacterium MT110.</title>
        <authorList>
            <person name="Cao J."/>
        </authorList>
    </citation>
    <scope>NUCLEOTIDE SEQUENCE</scope>
    <source>
        <strain evidence="1">MT110</strain>
    </source>
</reference>
<dbReference type="Proteomes" id="UP000594014">
    <property type="component" value="Chromosome"/>
</dbReference>
<evidence type="ECO:0000313" key="2">
    <source>
        <dbReference type="Proteomes" id="UP000594014"/>
    </source>
</evidence>
<keyword evidence="1" id="KW-0969">Cilium</keyword>
<gene>
    <name evidence="1" type="ORF">FRZ06_11715</name>
</gene>
<organism evidence="1 2">
    <name type="scientific">Anoxybacterium hadale</name>
    <dbReference type="NCBI Taxonomy" id="3408580"/>
    <lineage>
        <taxon>Bacteria</taxon>
        <taxon>Bacillati</taxon>
        <taxon>Bacillota</taxon>
        <taxon>Clostridia</taxon>
        <taxon>Peptostreptococcales</taxon>
        <taxon>Anaerovoracaceae</taxon>
        <taxon>Anoxybacterium</taxon>
    </lineage>
</organism>
<dbReference type="EMBL" id="CP042469">
    <property type="protein sequence ID" value="QOX63952.1"/>
    <property type="molecule type" value="Genomic_DNA"/>
</dbReference>
<keyword evidence="1" id="KW-0966">Cell projection</keyword>
<accession>A0ACD1ABR9</accession>
<sequence>MSRRLRTPPTRKTLQTQSQRIQRKAAEMSNEILGGRYNLTDSIIRQTQRLNSDPTGKAKEAGTNAGGRSFQEILNEQLKEGLSFSKHANQRTEERNITITESDMSRLADACDRAQQKGIKDALIVMNDSAFIVNATNKVVITVVDKNEMKSNVFTNIDGALFV</sequence>
<keyword evidence="2" id="KW-1185">Reference proteome</keyword>